<evidence type="ECO:0000256" key="3">
    <source>
        <dbReference type="ARBA" id="ARBA00012438"/>
    </source>
</evidence>
<evidence type="ECO:0000256" key="2">
    <source>
        <dbReference type="ARBA" id="ARBA00004651"/>
    </source>
</evidence>
<evidence type="ECO:0000256" key="11">
    <source>
        <dbReference type="ARBA" id="ARBA00022989"/>
    </source>
</evidence>
<evidence type="ECO:0000256" key="1">
    <source>
        <dbReference type="ARBA" id="ARBA00000085"/>
    </source>
</evidence>
<evidence type="ECO:0000256" key="10">
    <source>
        <dbReference type="ARBA" id="ARBA00022840"/>
    </source>
</evidence>
<keyword evidence="10" id="KW-0067">ATP-binding</keyword>
<evidence type="ECO:0000259" key="17">
    <source>
        <dbReference type="PROSITE" id="PS50109"/>
    </source>
</evidence>
<sequence>MGMAHDTSSALPKTGRFSRFRSAQEKRPARTLASGRTLSILSGVVLVAFNVALAVTLYNDRQQMLTSAEATVVSLRQAVREQVEATVSRVNIVLANTDEVLALRPDGRVRGAPEVRAFLERETALLPMVRALIVTDRDGMLLHDSQVSTPAVLDLSDRDYFRAHVGEGPATLFIGRPVLGRTSGTWFISISRRLSDVGGRFAGVVTAVVDPAALDEIYTGFKLENEGAISVMRADGMLLLRTPEYERFIGTDQSGSRLFKAILAGATEGSDASADGIDGRRRLMAWSKVGMWPVIVSVSVSRDAVLREWWNSVPLYIGVMGAVSALILVLVARVRRQLQTLNHVVADLSARKSELLAATQASDLANRAKTQFLANMSHELRTPLNAIIGFSDMLIGGVHGPLVARQKEYARDIHLSAMHLLDLINDILDVAKIESGTYDLHEQPVNIAEVIAACERMLRGRAREKNLQVDTLFLDEQSWVRADERAIRQIILNLLSNAVKFTQEGGQITVTVGQEANGGLVLMVADTGIGIPPEHLDLVLRPFHQVDAADTRRHEGTGLGLPLAKALVEKHGGTLRLDSKVGQGTRVMISLPTERVLSLPPPLGLSQG</sequence>
<keyword evidence="4" id="KW-1003">Cell membrane</keyword>
<dbReference type="AlphaFoldDB" id="H6SLT0"/>
<accession>H6SLT0</accession>
<feature type="transmembrane region" description="Helical" evidence="16">
    <location>
        <begin position="313"/>
        <end position="332"/>
    </location>
</feature>
<comment type="catalytic activity">
    <reaction evidence="1">
        <text>ATP + protein L-histidine = ADP + protein N-phospho-L-histidine.</text>
        <dbReference type="EC" id="2.7.13.3"/>
    </reaction>
</comment>
<keyword evidence="11 16" id="KW-1133">Transmembrane helix</keyword>
<dbReference type="GO" id="GO:0005886">
    <property type="term" value="C:plasma membrane"/>
    <property type="evidence" value="ECO:0007669"/>
    <property type="project" value="UniProtKB-SubCell"/>
</dbReference>
<evidence type="ECO:0000256" key="12">
    <source>
        <dbReference type="ARBA" id="ARBA00023012"/>
    </source>
</evidence>
<dbReference type="HOGENOM" id="CLU_000445_114_21_5"/>
<dbReference type="SUPFAM" id="SSF47384">
    <property type="entry name" value="Homodimeric domain of signal transducing histidine kinase"/>
    <property type="match status" value="1"/>
</dbReference>
<dbReference type="CDD" id="cd16922">
    <property type="entry name" value="HATPase_EvgS-ArcB-TorS-like"/>
    <property type="match status" value="1"/>
</dbReference>
<dbReference type="SMART" id="SM00387">
    <property type="entry name" value="HATPase_c"/>
    <property type="match status" value="1"/>
</dbReference>
<feature type="domain" description="Histidine kinase" evidence="17">
    <location>
        <begin position="375"/>
        <end position="595"/>
    </location>
</feature>
<evidence type="ECO:0000256" key="16">
    <source>
        <dbReference type="SAM" id="Phobius"/>
    </source>
</evidence>
<dbReference type="FunFam" id="1.10.287.130:FF:000038">
    <property type="entry name" value="Sensory transduction histidine kinase"/>
    <property type="match status" value="1"/>
</dbReference>
<dbReference type="InterPro" id="IPR036097">
    <property type="entry name" value="HisK_dim/P_sf"/>
</dbReference>
<keyword evidence="14" id="KW-0131">Cell cycle</keyword>
<feature type="region of interest" description="Disordered" evidence="15">
    <location>
        <begin position="1"/>
        <end position="23"/>
    </location>
</feature>
<reference evidence="18 19" key="1">
    <citation type="submission" date="2012-02" db="EMBL/GenBank/DDBJ databases">
        <title>Shotgun genome sequence of Phaeospirillum photometricum DSM 122.</title>
        <authorList>
            <person name="Duquesne K."/>
            <person name="Sturgis J."/>
        </authorList>
    </citation>
    <scope>NUCLEOTIDE SEQUENCE [LARGE SCALE GENOMIC DNA]</scope>
    <source>
        <strain evidence="19">DSM122</strain>
    </source>
</reference>
<keyword evidence="6 18" id="KW-0808">Transferase</keyword>
<evidence type="ECO:0000256" key="5">
    <source>
        <dbReference type="ARBA" id="ARBA00022553"/>
    </source>
</evidence>
<keyword evidence="9" id="KW-0418">Kinase</keyword>
<dbReference type="PANTHER" id="PTHR43711:SF26">
    <property type="entry name" value="SENSOR HISTIDINE KINASE RCSC"/>
    <property type="match status" value="1"/>
</dbReference>
<dbReference type="GO" id="GO:0005524">
    <property type="term" value="F:ATP binding"/>
    <property type="evidence" value="ECO:0007669"/>
    <property type="project" value="UniProtKB-KW"/>
</dbReference>
<dbReference type="SUPFAM" id="SSF55874">
    <property type="entry name" value="ATPase domain of HSP90 chaperone/DNA topoisomerase II/histidine kinase"/>
    <property type="match status" value="1"/>
</dbReference>
<dbReference type="InterPro" id="IPR003594">
    <property type="entry name" value="HATPase_dom"/>
</dbReference>
<dbReference type="STRING" id="1150469.RSPPHO_02319"/>
<dbReference type="GO" id="GO:0000155">
    <property type="term" value="F:phosphorelay sensor kinase activity"/>
    <property type="evidence" value="ECO:0007669"/>
    <property type="project" value="InterPro"/>
</dbReference>
<keyword evidence="7 16" id="KW-0812">Transmembrane</keyword>
<evidence type="ECO:0000256" key="8">
    <source>
        <dbReference type="ARBA" id="ARBA00022741"/>
    </source>
</evidence>
<feature type="transmembrane region" description="Helical" evidence="16">
    <location>
        <begin position="38"/>
        <end position="58"/>
    </location>
</feature>
<dbReference type="EC" id="2.7.13.3" evidence="3"/>
<evidence type="ECO:0000256" key="9">
    <source>
        <dbReference type="ARBA" id="ARBA00022777"/>
    </source>
</evidence>
<dbReference type="InterPro" id="IPR003661">
    <property type="entry name" value="HisK_dim/P_dom"/>
</dbReference>
<dbReference type="InterPro" id="IPR005467">
    <property type="entry name" value="His_kinase_dom"/>
</dbReference>
<comment type="subcellular location">
    <subcellularLocation>
        <location evidence="2">Cell membrane</location>
        <topology evidence="2">Multi-pass membrane protein</topology>
    </subcellularLocation>
</comment>
<dbReference type="InterPro" id="IPR004358">
    <property type="entry name" value="Sig_transdc_His_kin-like_C"/>
</dbReference>
<dbReference type="OrthoDB" id="9813151at2"/>
<gene>
    <name evidence="18" type="ORF">RSPPHO_02319</name>
</gene>
<dbReference type="Gene3D" id="3.30.565.10">
    <property type="entry name" value="Histidine kinase-like ATPase, C-terminal domain"/>
    <property type="match status" value="1"/>
</dbReference>
<evidence type="ECO:0000256" key="6">
    <source>
        <dbReference type="ARBA" id="ARBA00022679"/>
    </source>
</evidence>
<dbReference type="InterPro" id="IPR050736">
    <property type="entry name" value="Sensor_HK_Regulatory"/>
</dbReference>
<proteinExistence type="predicted"/>
<dbReference type="Gene3D" id="3.30.450.20">
    <property type="entry name" value="PAS domain"/>
    <property type="match status" value="2"/>
</dbReference>
<dbReference type="PROSITE" id="PS50109">
    <property type="entry name" value="HIS_KIN"/>
    <property type="match status" value="1"/>
</dbReference>
<dbReference type="eggNOG" id="COG0642">
    <property type="taxonomic scope" value="Bacteria"/>
</dbReference>
<evidence type="ECO:0000256" key="15">
    <source>
        <dbReference type="SAM" id="MobiDB-lite"/>
    </source>
</evidence>
<evidence type="ECO:0000256" key="7">
    <source>
        <dbReference type="ARBA" id="ARBA00022692"/>
    </source>
</evidence>
<evidence type="ECO:0000256" key="4">
    <source>
        <dbReference type="ARBA" id="ARBA00022475"/>
    </source>
</evidence>
<keyword evidence="12" id="KW-0902">Two-component regulatory system</keyword>
<dbReference type="FunFam" id="3.30.565.10:FF:000010">
    <property type="entry name" value="Sensor histidine kinase RcsC"/>
    <property type="match status" value="1"/>
</dbReference>
<keyword evidence="19" id="KW-1185">Reference proteome</keyword>
<dbReference type="PANTHER" id="PTHR43711">
    <property type="entry name" value="TWO-COMPONENT HISTIDINE KINASE"/>
    <property type="match status" value="1"/>
</dbReference>
<dbReference type="SMART" id="SM00388">
    <property type="entry name" value="HisKA"/>
    <property type="match status" value="1"/>
</dbReference>
<dbReference type="CDD" id="cd12915">
    <property type="entry name" value="PDC2_DGC_like"/>
    <property type="match status" value="1"/>
</dbReference>
<dbReference type="Proteomes" id="UP000033220">
    <property type="component" value="Chromosome DSM 122"/>
</dbReference>
<evidence type="ECO:0000313" key="18">
    <source>
        <dbReference type="EMBL" id="CCG08945.1"/>
    </source>
</evidence>
<dbReference type="CDD" id="cd00082">
    <property type="entry name" value="HisKA"/>
    <property type="match status" value="1"/>
</dbReference>
<keyword evidence="5" id="KW-0597">Phosphoprotein</keyword>
<dbReference type="PRINTS" id="PR00344">
    <property type="entry name" value="BCTRLSENSOR"/>
</dbReference>
<dbReference type="Gene3D" id="1.10.287.130">
    <property type="match status" value="1"/>
</dbReference>
<keyword evidence="13 16" id="KW-0472">Membrane</keyword>
<evidence type="ECO:0000256" key="14">
    <source>
        <dbReference type="ARBA" id="ARBA00023306"/>
    </source>
</evidence>
<dbReference type="EMBL" id="HE663493">
    <property type="protein sequence ID" value="CCG08945.1"/>
    <property type="molecule type" value="Genomic_DNA"/>
</dbReference>
<keyword evidence="8" id="KW-0547">Nucleotide-binding</keyword>
<dbReference type="InterPro" id="IPR033479">
    <property type="entry name" value="dCache_1"/>
</dbReference>
<name>H6SLT0_PARPM</name>
<dbReference type="InterPro" id="IPR036890">
    <property type="entry name" value="HATPase_C_sf"/>
</dbReference>
<organism evidence="18 19">
    <name type="scientific">Pararhodospirillum photometricum DSM 122</name>
    <dbReference type="NCBI Taxonomy" id="1150469"/>
    <lineage>
        <taxon>Bacteria</taxon>
        <taxon>Pseudomonadati</taxon>
        <taxon>Pseudomonadota</taxon>
        <taxon>Alphaproteobacteria</taxon>
        <taxon>Rhodospirillales</taxon>
        <taxon>Rhodospirillaceae</taxon>
        <taxon>Pararhodospirillum</taxon>
    </lineage>
</organism>
<dbReference type="Pfam" id="PF02518">
    <property type="entry name" value="HATPase_c"/>
    <property type="match status" value="1"/>
</dbReference>
<evidence type="ECO:0000256" key="13">
    <source>
        <dbReference type="ARBA" id="ARBA00023136"/>
    </source>
</evidence>
<dbReference type="PATRIC" id="fig|1150469.3.peg.2613"/>
<evidence type="ECO:0000313" key="19">
    <source>
        <dbReference type="Proteomes" id="UP000033220"/>
    </source>
</evidence>
<dbReference type="KEGG" id="rpm:RSPPHO_02319"/>
<feature type="compositionally biased region" description="Polar residues" evidence="15">
    <location>
        <begin position="1"/>
        <end position="11"/>
    </location>
</feature>
<dbReference type="Pfam" id="PF02743">
    <property type="entry name" value="dCache_1"/>
    <property type="match status" value="1"/>
</dbReference>
<dbReference type="CDD" id="cd12914">
    <property type="entry name" value="PDC1_DGC_like"/>
    <property type="match status" value="1"/>
</dbReference>
<protein>
    <recommendedName>
        <fullName evidence="3">histidine kinase</fullName>
        <ecNumber evidence="3">2.7.13.3</ecNumber>
    </recommendedName>
</protein>
<dbReference type="Pfam" id="PF00512">
    <property type="entry name" value="HisKA"/>
    <property type="match status" value="1"/>
</dbReference>